<sequence>LIQTTNDKKTSEHIRRKDSAVRIEFAIQAFLRIFGKLREKLNRGEDMHDEQVERITGAFDRMQSEIVGMPPLNCVSALEV</sequence>
<dbReference type="EMBL" id="BTRK01000001">
    <property type="protein sequence ID" value="GMR32857.1"/>
    <property type="molecule type" value="Genomic_DNA"/>
</dbReference>
<dbReference type="Proteomes" id="UP001328107">
    <property type="component" value="Unassembled WGS sequence"/>
</dbReference>
<feature type="non-terminal residue" evidence="2">
    <location>
        <position position="1"/>
    </location>
</feature>
<organism evidence="2 3">
    <name type="scientific">Pristionchus mayeri</name>
    <dbReference type="NCBI Taxonomy" id="1317129"/>
    <lineage>
        <taxon>Eukaryota</taxon>
        <taxon>Metazoa</taxon>
        <taxon>Ecdysozoa</taxon>
        <taxon>Nematoda</taxon>
        <taxon>Chromadorea</taxon>
        <taxon>Rhabditida</taxon>
        <taxon>Rhabditina</taxon>
        <taxon>Diplogasteromorpha</taxon>
        <taxon>Diplogasteroidea</taxon>
        <taxon>Neodiplogasteridae</taxon>
        <taxon>Pristionchus</taxon>
    </lineage>
</organism>
<proteinExistence type="predicted"/>
<gene>
    <name evidence="1" type="ORF">PMAYCL1PPCAC_03052</name>
    <name evidence="2" type="ORF">PMAYCL1PPCAC_03054</name>
</gene>
<evidence type="ECO:0000313" key="3">
    <source>
        <dbReference type="Proteomes" id="UP001328107"/>
    </source>
</evidence>
<reference evidence="2" key="2">
    <citation type="submission" date="2023-06" db="EMBL/GenBank/DDBJ databases">
        <title>Genome assembly of Pristionchus species.</title>
        <authorList>
            <person name="Yoshida K."/>
            <person name="Sommer R.J."/>
        </authorList>
    </citation>
    <scope>NUCLEOTIDE SEQUENCE</scope>
    <source>
        <strain evidence="2">RS5460</strain>
    </source>
</reference>
<evidence type="ECO:0000313" key="1">
    <source>
        <dbReference type="EMBL" id="GMR32857.1"/>
    </source>
</evidence>
<protein>
    <submittedName>
        <fullName evidence="2">Uncharacterized protein</fullName>
    </submittedName>
</protein>
<keyword evidence="3" id="KW-1185">Reference proteome</keyword>
<reference evidence="3" key="1">
    <citation type="submission" date="2022-10" db="EMBL/GenBank/DDBJ databases">
        <title>Genome assembly of Pristionchus species.</title>
        <authorList>
            <person name="Yoshida K."/>
            <person name="Sommer R.J."/>
        </authorList>
    </citation>
    <scope>NUCLEOTIDE SEQUENCE [LARGE SCALE GENOMIC DNA]</scope>
    <source>
        <strain evidence="3">RS5460</strain>
    </source>
</reference>
<comment type="caution">
    <text evidence="2">The sequence shown here is derived from an EMBL/GenBank/DDBJ whole genome shotgun (WGS) entry which is preliminary data.</text>
</comment>
<evidence type="ECO:0000313" key="2">
    <source>
        <dbReference type="EMBL" id="GMR32859.1"/>
    </source>
</evidence>
<feature type="non-terminal residue" evidence="2">
    <location>
        <position position="80"/>
    </location>
</feature>
<name>A0AAN4Z3W3_9BILA</name>
<accession>A0AAN4Z3W3</accession>
<dbReference type="AlphaFoldDB" id="A0AAN4Z3W3"/>
<dbReference type="EMBL" id="BTRK01000001">
    <property type="protein sequence ID" value="GMR32859.1"/>
    <property type="molecule type" value="Genomic_DNA"/>
</dbReference>